<name>A0A7J9B5Z1_9ROSI</name>
<dbReference type="EMBL" id="JABEZV010448416">
    <property type="protein sequence ID" value="MBA0731034.1"/>
    <property type="molecule type" value="Genomic_DNA"/>
</dbReference>
<accession>A0A7J9B5Z1</accession>
<dbReference type="PANTHER" id="PTHR48200:SF1">
    <property type="entry name" value="AMINOTRANSFERASE-LIKE PLANT MOBILE DOMAIN-CONTAINING PROTEIN"/>
    <property type="match status" value="1"/>
</dbReference>
<keyword evidence="3" id="KW-1185">Reference proteome</keyword>
<feature type="domain" description="DUF7745" evidence="1">
    <location>
        <begin position="50"/>
        <end position="241"/>
    </location>
</feature>
<organism evidence="2 3">
    <name type="scientific">Gossypium laxum</name>
    <dbReference type="NCBI Taxonomy" id="34288"/>
    <lineage>
        <taxon>Eukaryota</taxon>
        <taxon>Viridiplantae</taxon>
        <taxon>Streptophyta</taxon>
        <taxon>Embryophyta</taxon>
        <taxon>Tracheophyta</taxon>
        <taxon>Spermatophyta</taxon>
        <taxon>Magnoliopsida</taxon>
        <taxon>eudicotyledons</taxon>
        <taxon>Gunneridae</taxon>
        <taxon>Pentapetalae</taxon>
        <taxon>rosids</taxon>
        <taxon>malvids</taxon>
        <taxon>Malvales</taxon>
        <taxon>Malvaceae</taxon>
        <taxon>Malvoideae</taxon>
        <taxon>Gossypium</taxon>
    </lineage>
</organism>
<proteinExistence type="predicted"/>
<reference evidence="2 3" key="1">
    <citation type="journal article" date="2019" name="Genome Biol. Evol.">
        <title>Insights into the evolution of the New World diploid cottons (Gossypium, subgenus Houzingenia) based on genome sequencing.</title>
        <authorList>
            <person name="Grover C.E."/>
            <person name="Arick M.A. 2nd"/>
            <person name="Thrash A."/>
            <person name="Conover J.L."/>
            <person name="Sanders W.S."/>
            <person name="Peterson D.G."/>
            <person name="Frelichowski J.E."/>
            <person name="Scheffler J.A."/>
            <person name="Scheffler B.E."/>
            <person name="Wendel J.F."/>
        </authorList>
    </citation>
    <scope>NUCLEOTIDE SEQUENCE [LARGE SCALE GENOMIC DNA]</scope>
    <source>
        <strain evidence="2">4</strain>
        <tissue evidence="2">Leaf</tissue>
    </source>
</reference>
<evidence type="ECO:0000313" key="3">
    <source>
        <dbReference type="Proteomes" id="UP000593574"/>
    </source>
</evidence>
<dbReference type="Proteomes" id="UP000593574">
    <property type="component" value="Unassembled WGS sequence"/>
</dbReference>
<dbReference type="PANTHER" id="PTHR48200">
    <property type="entry name" value="PROTEIN, PUTATIVE-RELATED"/>
    <property type="match status" value="1"/>
</dbReference>
<evidence type="ECO:0000313" key="2">
    <source>
        <dbReference type="EMBL" id="MBA0731034.1"/>
    </source>
</evidence>
<gene>
    <name evidence="2" type="ORF">Golax_022444</name>
</gene>
<dbReference type="AlphaFoldDB" id="A0A7J9B5Z1"/>
<comment type="caution">
    <text evidence="2">The sequence shown here is derived from an EMBL/GenBank/DDBJ whole genome shotgun (WGS) entry which is preliminary data.</text>
</comment>
<evidence type="ECO:0000259" key="1">
    <source>
        <dbReference type="Pfam" id="PF24924"/>
    </source>
</evidence>
<protein>
    <recommendedName>
        <fullName evidence="1">DUF7745 domain-containing protein</fullName>
    </recommendedName>
</protein>
<dbReference type="Pfam" id="PF24924">
    <property type="entry name" value="DUF7745"/>
    <property type="match status" value="1"/>
</dbReference>
<sequence>MEKGFLVKVEDNAAVQIWAETTQQKKGDSLTEGAYDEAAFDLFDRLDKRVTPIPAILVETFRSLNTCRRTGEKIFIGCAQLLLPWLNYQFWKVEKVSYQIFFENYSPQKELVATPRQNDITKEKWMMILQILQDEDIEWKALWMVPNKILYRCGDFDWVSFLRIWGAVGYAPLLVLRQYRSRQFTLVPQGLAQCEFVYKGDFYKKKVHEISNAWNRTRRMKKITANPMTTPEYDRWWGQRINDNIPTSNQENTRSIEEHLQMI</sequence>
<dbReference type="InterPro" id="IPR056647">
    <property type="entry name" value="DUF7745"/>
</dbReference>